<dbReference type="RefSeq" id="WP_307346483.1">
    <property type="nucleotide sequence ID" value="NZ_JAUSVS010000001.1"/>
</dbReference>
<comment type="similarity">
    <text evidence="1">Belongs to the glycosyltransferase 2 family. WaaE/KdtX subfamily.</text>
</comment>
<gene>
    <name evidence="3" type="ORF">QO010_000877</name>
</gene>
<dbReference type="Pfam" id="PF00535">
    <property type="entry name" value="Glycos_transf_2"/>
    <property type="match status" value="1"/>
</dbReference>
<name>A0ABU0IMD2_9CAUL</name>
<organism evidence="3 4">
    <name type="scientific">Caulobacter ginsengisoli</name>
    <dbReference type="NCBI Taxonomy" id="400775"/>
    <lineage>
        <taxon>Bacteria</taxon>
        <taxon>Pseudomonadati</taxon>
        <taxon>Pseudomonadota</taxon>
        <taxon>Alphaproteobacteria</taxon>
        <taxon>Caulobacterales</taxon>
        <taxon>Caulobacteraceae</taxon>
        <taxon>Caulobacter</taxon>
    </lineage>
</organism>
<evidence type="ECO:0000256" key="1">
    <source>
        <dbReference type="ARBA" id="ARBA00038494"/>
    </source>
</evidence>
<dbReference type="SUPFAM" id="SSF53448">
    <property type="entry name" value="Nucleotide-diphospho-sugar transferases"/>
    <property type="match status" value="1"/>
</dbReference>
<dbReference type="InterPro" id="IPR001173">
    <property type="entry name" value="Glyco_trans_2-like"/>
</dbReference>
<evidence type="ECO:0000259" key="2">
    <source>
        <dbReference type="Pfam" id="PF00535"/>
    </source>
</evidence>
<sequence>MKVSILILAHNEAANLPSCLAALTWCDDILVIDSGSTDDSVAIAQAHGCRVMHRPFDNFAGQRNFGLDEGGFKHDWILHLDADEVVTPAFLTTLEALQPTEALDAWRVPFKTMLFGKWLRHAGMWPAYQVRLGHAKRLRFVQVGHGQREALPTERVGDFPEALLHYSFSHGLKRWLDKHVRYAADEAAEMTANPSQPDALKTALFGSDATSRRRAVKALAGRMPLFWRPFARFFYIYIVRRGFLDGRAGLAYAFMLGTYEAMTAILAFEAAGRMGSNRMPPPETAA</sequence>
<comment type="caution">
    <text evidence="3">The sequence shown here is derived from an EMBL/GenBank/DDBJ whole genome shotgun (WGS) entry which is preliminary data.</text>
</comment>
<dbReference type="Proteomes" id="UP001228905">
    <property type="component" value="Unassembled WGS sequence"/>
</dbReference>
<dbReference type="Gene3D" id="3.90.550.10">
    <property type="entry name" value="Spore Coat Polysaccharide Biosynthesis Protein SpsA, Chain A"/>
    <property type="match status" value="1"/>
</dbReference>
<proteinExistence type="inferred from homology"/>
<feature type="domain" description="Glycosyltransferase 2-like" evidence="2">
    <location>
        <begin position="4"/>
        <end position="119"/>
    </location>
</feature>
<dbReference type="PANTHER" id="PTHR43630:SF2">
    <property type="entry name" value="GLYCOSYLTRANSFERASE"/>
    <property type="match status" value="1"/>
</dbReference>
<dbReference type="InterPro" id="IPR029044">
    <property type="entry name" value="Nucleotide-diphossugar_trans"/>
</dbReference>
<dbReference type="CDD" id="cd02511">
    <property type="entry name" value="Beta4Glucosyltransferase"/>
    <property type="match status" value="1"/>
</dbReference>
<keyword evidence="4" id="KW-1185">Reference proteome</keyword>
<evidence type="ECO:0000313" key="4">
    <source>
        <dbReference type="Proteomes" id="UP001228905"/>
    </source>
</evidence>
<dbReference type="PANTHER" id="PTHR43630">
    <property type="entry name" value="POLY-BETA-1,6-N-ACETYL-D-GLUCOSAMINE SYNTHASE"/>
    <property type="match status" value="1"/>
</dbReference>
<protein>
    <submittedName>
        <fullName evidence="3">Glycosyltransferase involved in cell wall biosynthesis</fullName>
    </submittedName>
</protein>
<accession>A0ABU0IMD2</accession>
<dbReference type="EMBL" id="JAUSVS010000001">
    <property type="protein sequence ID" value="MDQ0463129.1"/>
    <property type="molecule type" value="Genomic_DNA"/>
</dbReference>
<reference evidence="3 4" key="1">
    <citation type="submission" date="2023-07" db="EMBL/GenBank/DDBJ databases">
        <title>Genomic Encyclopedia of Type Strains, Phase IV (KMG-IV): sequencing the most valuable type-strain genomes for metagenomic binning, comparative biology and taxonomic classification.</title>
        <authorList>
            <person name="Goeker M."/>
        </authorList>
    </citation>
    <scope>NUCLEOTIDE SEQUENCE [LARGE SCALE GENOMIC DNA]</scope>
    <source>
        <strain evidence="3 4">DSM 18695</strain>
    </source>
</reference>
<evidence type="ECO:0000313" key="3">
    <source>
        <dbReference type="EMBL" id="MDQ0463129.1"/>
    </source>
</evidence>